<evidence type="ECO:0000313" key="2">
    <source>
        <dbReference type="Proteomes" id="UP001062846"/>
    </source>
</evidence>
<name>A0ACC0L532_RHOML</name>
<proteinExistence type="predicted"/>
<comment type="caution">
    <text evidence="1">The sequence shown here is derived from an EMBL/GenBank/DDBJ whole genome shotgun (WGS) entry which is preliminary data.</text>
</comment>
<sequence length="93" mass="10279">MATTPTKPKGRKGLRQLPLRTLGAASGFRTGTCVQTWHDRNWALGQSLRKRQKHGRGIHAVEQNQEVPLGTQECLKLLKEDVTAVGSTFDLEA</sequence>
<accession>A0ACC0L532</accession>
<dbReference type="Proteomes" id="UP001062846">
    <property type="component" value="Chromosome 13"/>
</dbReference>
<reference evidence="1" key="1">
    <citation type="submission" date="2022-02" db="EMBL/GenBank/DDBJ databases">
        <title>Plant Genome Project.</title>
        <authorList>
            <person name="Zhang R.-G."/>
        </authorList>
    </citation>
    <scope>NUCLEOTIDE SEQUENCE</scope>
    <source>
        <strain evidence="1">AT1</strain>
    </source>
</reference>
<dbReference type="EMBL" id="CM046400">
    <property type="protein sequence ID" value="KAI8523825.1"/>
    <property type="molecule type" value="Genomic_DNA"/>
</dbReference>
<evidence type="ECO:0000313" key="1">
    <source>
        <dbReference type="EMBL" id="KAI8523825.1"/>
    </source>
</evidence>
<gene>
    <name evidence="1" type="ORF">RHMOL_Rhmol13G0102300</name>
</gene>
<organism evidence="1 2">
    <name type="scientific">Rhododendron molle</name>
    <name type="common">Chinese azalea</name>
    <name type="synonym">Azalea mollis</name>
    <dbReference type="NCBI Taxonomy" id="49168"/>
    <lineage>
        <taxon>Eukaryota</taxon>
        <taxon>Viridiplantae</taxon>
        <taxon>Streptophyta</taxon>
        <taxon>Embryophyta</taxon>
        <taxon>Tracheophyta</taxon>
        <taxon>Spermatophyta</taxon>
        <taxon>Magnoliopsida</taxon>
        <taxon>eudicotyledons</taxon>
        <taxon>Gunneridae</taxon>
        <taxon>Pentapetalae</taxon>
        <taxon>asterids</taxon>
        <taxon>Ericales</taxon>
        <taxon>Ericaceae</taxon>
        <taxon>Ericoideae</taxon>
        <taxon>Rhodoreae</taxon>
        <taxon>Rhododendron</taxon>
    </lineage>
</organism>
<keyword evidence="2" id="KW-1185">Reference proteome</keyword>
<protein>
    <submittedName>
        <fullName evidence="1">Uncharacterized protein</fullName>
    </submittedName>
</protein>